<evidence type="ECO:0000313" key="2">
    <source>
        <dbReference type="Proteomes" id="UP001320326"/>
    </source>
</evidence>
<proteinExistence type="predicted"/>
<reference evidence="1 2" key="1">
    <citation type="journal article" date="2022" name="Int. J. Syst. Evol. Microbiol.">
        <title>&lt;i&gt;Sideroxyarcus emersonii&lt;/i&gt; gen. nov. sp. nov., a neutrophilic, microaerobic iron- and thiosulfate-oxidizing bacterium isolated from iron-rich wetland sediment.</title>
        <authorList>
            <person name="Kato S."/>
            <person name="Itoh T."/>
            <person name="Iino T."/>
            <person name="Ohkuma M."/>
        </authorList>
    </citation>
    <scope>NUCLEOTIDE SEQUENCE [LARGE SCALE GENOMIC DNA]</scope>
    <source>
        <strain evidence="1 2">MIZ01</strain>
    </source>
</reference>
<accession>A0AAN1XCA6</accession>
<dbReference type="KEGG" id="seme:MIZ01_2321"/>
<dbReference type="RefSeq" id="WP_237247035.1">
    <property type="nucleotide sequence ID" value="NZ_AP023423.1"/>
</dbReference>
<organism evidence="1 2">
    <name type="scientific">Sideroxyarcus emersonii</name>
    <dbReference type="NCBI Taxonomy" id="2764705"/>
    <lineage>
        <taxon>Bacteria</taxon>
        <taxon>Pseudomonadati</taxon>
        <taxon>Pseudomonadota</taxon>
        <taxon>Betaproteobacteria</taxon>
        <taxon>Nitrosomonadales</taxon>
        <taxon>Gallionellaceae</taxon>
        <taxon>Sideroxyarcus</taxon>
    </lineage>
</organism>
<dbReference type="EMBL" id="AP023423">
    <property type="protein sequence ID" value="BCK88517.1"/>
    <property type="molecule type" value="Genomic_DNA"/>
</dbReference>
<name>A0AAN1XCA6_9PROT</name>
<evidence type="ECO:0000313" key="1">
    <source>
        <dbReference type="EMBL" id="BCK88517.1"/>
    </source>
</evidence>
<dbReference type="AlphaFoldDB" id="A0AAN1XCA6"/>
<sequence length="85" mass="9417">MKKLSVPQPFSSESFSSRFLTARAMAFTLAPAESELEGCSGHRDSYEHFGPGPFVNLRDDKGSEMICRTSGVARMTLNEWANKLT</sequence>
<gene>
    <name evidence="1" type="ORF">MIZ01_2321</name>
</gene>
<protein>
    <submittedName>
        <fullName evidence="1">Uncharacterized protein</fullName>
    </submittedName>
</protein>
<dbReference type="Proteomes" id="UP001320326">
    <property type="component" value="Chromosome"/>
</dbReference>
<keyword evidence="2" id="KW-1185">Reference proteome</keyword>